<dbReference type="PANTHER" id="PTHR35330">
    <property type="entry name" value="SIROHEME BIOSYNTHESIS PROTEIN MET8"/>
    <property type="match status" value="1"/>
</dbReference>
<dbReference type="SUPFAM" id="SSF51735">
    <property type="entry name" value="NAD(P)-binding Rossmann-fold domains"/>
    <property type="match status" value="1"/>
</dbReference>
<organism evidence="7 8">
    <name type="scientific">Psychrilyobacter piezotolerans</name>
    <dbReference type="NCBI Taxonomy" id="2293438"/>
    <lineage>
        <taxon>Bacteria</taxon>
        <taxon>Fusobacteriati</taxon>
        <taxon>Fusobacteriota</taxon>
        <taxon>Fusobacteriia</taxon>
        <taxon>Fusobacteriales</taxon>
        <taxon>Fusobacteriaceae</taxon>
        <taxon>Psychrilyobacter</taxon>
    </lineage>
</organism>
<evidence type="ECO:0000313" key="7">
    <source>
        <dbReference type="EMBL" id="REI41835.1"/>
    </source>
</evidence>
<dbReference type="Proteomes" id="UP000263486">
    <property type="component" value="Unassembled WGS sequence"/>
</dbReference>
<dbReference type="InterPro" id="IPR006367">
    <property type="entry name" value="Sirohaem_synthase_N"/>
</dbReference>
<evidence type="ECO:0000256" key="2">
    <source>
        <dbReference type="ARBA" id="ARBA00012400"/>
    </source>
</evidence>
<evidence type="ECO:0000256" key="3">
    <source>
        <dbReference type="ARBA" id="ARBA00023002"/>
    </source>
</evidence>
<evidence type="ECO:0000313" key="8">
    <source>
        <dbReference type="Proteomes" id="UP000263486"/>
    </source>
</evidence>
<evidence type="ECO:0000256" key="4">
    <source>
        <dbReference type="ARBA" id="ARBA00023027"/>
    </source>
</evidence>
<keyword evidence="3" id="KW-0560">Oxidoreductase</keyword>
<sequence>MKKYFPIFVDLEKKDILVVGGGKIAYRKVKTLLSYGARIEVITPEIRDEKFYELVEEKSIKLTPRKFRNSDIHGRFLVVGATDNKELNKEIYELGDSENTLVNNITTKEDLNARFCAVHRGEDFQVAISTDEGNPKRALELKKAVEEKINSN</sequence>
<accession>A0ABX9KIE8</accession>
<evidence type="ECO:0000256" key="1">
    <source>
        <dbReference type="ARBA" id="ARBA00005010"/>
    </source>
</evidence>
<comment type="caution">
    <text evidence="7">The sequence shown here is derived from an EMBL/GenBank/DDBJ whole genome shotgun (WGS) entry which is preliminary data.</text>
</comment>
<dbReference type="EMBL" id="QUAJ01000007">
    <property type="protein sequence ID" value="REI41835.1"/>
    <property type="molecule type" value="Genomic_DNA"/>
</dbReference>
<proteinExistence type="predicted"/>
<reference evidence="7 8" key="1">
    <citation type="submission" date="2018-08" db="EMBL/GenBank/DDBJ databases">
        <title>Draft genome sequence of Psychrilyobacter sp. strain SD5 isolated from Black Sea water.</title>
        <authorList>
            <person name="Yadav S."/>
            <person name="Villanueva L."/>
            <person name="Damste J.S.S."/>
        </authorList>
    </citation>
    <scope>NUCLEOTIDE SEQUENCE [LARGE SCALE GENOMIC DNA]</scope>
    <source>
        <strain evidence="7 8">SD5</strain>
    </source>
</reference>
<name>A0ABX9KIE8_9FUSO</name>
<keyword evidence="8" id="KW-1185">Reference proteome</keyword>
<evidence type="ECO:0000256" key="6">
    <source>
        <dbReference type="ARBA" id="ARBA00047561"/>
    </source>
</evidence>
<comment type="catalytic activity">
    <reaction evidence="6">
        <text>precorrin-2 + NAD(+) = sirohydrochlorin + NADH + 2 H(+)</text>
        <dbReference type="Rhea" id="RHEA:15613"/>
        <dbReference type="ChEBI" id="CHEBI:15378"/>
        <dbReference type="ChEBI" id="CHEBI:57540"/>
        <dbReference type="ChEBI" id="CHEBI:57945"/>
        <dbReference type="ChEBI" id="CHEBI:58351"/>
        <dbReference type="ChEBI" id="CHEBI:58827"/>
        <dbReference type="EC" id="1.3.1.76"/>
    </reaction>
</comment>
<dbReference type="RefSeq" id="WP_114641832.1">
    <property type="nucleotide sequence ID" value="NZ_JAACIO010000006.1"/>
</dbReference>
<comment type="pathway">
    <text evidence="1">Porphyrin-containing compound metabolism; siroheme biosynthesis; sirohydrochlorin from precorrin-2: step 1/1.</text>
</comment>
<gene>
    <name evidence="7" type="ORF">DYH56_05325</name>
</gene>
<dbReference type="Pfam" id="PF13241">
    <property type="entry name" value="NAD_binding_7"/>
    <property type="match status" value="1"/>
</dbReference>
<dbReference type="InterPro" id="IPR028161">
    <property type="entry name" value="Met8-like"/>
</dbReference>
<dbReference type="Gene3D" id="3.40.50.720">
    <property type="entry name" value="NAD(P)-binding Rossmann-like Domain"/>
    <property type="match status" value="1"/>
</dbReference>
<protein>
    <recommendedName>
        <fullName evidence="2">precorrin-2 dehydrogenase</fullName>
        <ecNumber evidence="2">1.3.1.76</ecNumber>
    </recommendedName>
</protein>
<dbReference type="PANTHER" id="PTHR35330:SF1">
    <property type="entry name" value="SIROHEME BIOSYNTHESIS PROTEIN MET8"/>
    <property type="match status" value="1"/>
</dbReference>
<dbReference type="NCBIfam" id="TIGR01470">
    <property type="entry name" value="cysG_Nterm"/>
    <property type="match status" value="1"/>
</dbReference>
<dbReference type="EC" id="1.3.1.76" evidence="2"/>
<keyword evidence="4" id="KW-0520">NAD</keyword>
<evidence type="ECO:0000256" key="5">
    <source>
        <dbReference type="ARBA" id="ARBA00023244"/>
    </source>
</evidence>
<dbReference type="InterPro" id="IPR036291">
    <property type="entry name" value="NAD(P)-bd_dom_sf"/>
</dbReference>
<keyword evidence="5" id="KW-0627">Porphyrin biosynthesis</keyword>